<protein>
    <submittedName>
        <fullName evidence="1">Uncharacterized protein</fullName>
    </submittedName>
</protein>
<evidence type="ECO:0000313" key="2">
    <source>
        <dbReference type="Proteomes" id="UP000007015"/>
    </source>
</evidence>
<dbReference type="Proteomes" id="UP000007015">
    <property type="component" value="Chromosome 8"/>
</dbReference>
<reference evidence="1 2" key="1">
    <citation type="journal article" date="2005" name="PLoS Biol.">
        <title>The genomes of Oryza sativa: a history of duplications.</title>
        <authorList>
            <person name="Yu J."/>
            <person name="Wang J."/>
            <person name="Lin W."/>
            <person name="Li S."/>
            <person name="Li H."/>
            <person name="Zhou J."/>
            <person name="Ni P."/>
            <person name="Dong W."/>
            <person name="Hu S."/>
            <person name="Zeng C."/>
            <person name="Zhang J."/>
            <person name="Zhang Y."/>
            <person name="Li R."/>
            <person name="Xu Z."/>
            <person name="Li S."/>
            <person name="Li X."/>
            <person name="Zheng H."/>
            <person name="Cong L."/>
            <person name="Lin L."/>
            <person name="Yin J."/>
            <person name="Geng J."/>
            <person name="Li G."/>
            <person name="Shi J."/>
            <person name="Liu J."/>
            <person name="Lv H."/>
            <person name="Li J."/>
            <person name="Wang J."/>
            <person name="Deng Y."/>
            <person name="Ran L."/>
            <person name="Shi X."/>
            <person name="Wang X."/>
            <person name="Wu Q."/>
            <person name="Li C."/>
            <person name="Ren X."/>
            <person name="Wang J."/>
            <person name="Wang X."/>
            <person name="Li D."/>
            <person name="Liu D."/>
            <person name="Zhang X."/>
            <person name="Ji Z."/>
            <person name="Zhao W."/>
            <person name="Sun Y."/>
            <person name="Zhang Z."/>
            <person name="Bao J."/>
            <person name="Han Y."/>
            <person name="Dong L."/>
            <person name="Ji J."/>
            <person name="Chen P."/>
            <person name="Wu S."/>
            <person name="Liu J."/>
            <person name="Xiao Y."/>
            <person name="Bu D."/>
            <person name="Tan J."/>
            <person name="Yang L."/>
            <person name="Ye C."/>
            <person name="Zhang J."/>
            <person name="Xu J."/>
            <person name="Zhou Y."/>
            <person name="Yu Y."/>
            <person name="Zhang B."/>
            <person name="Zhuang S."/>
            <person name="Wei H."/>
            <person name="Liu B."/>
            <person name="Lei M."/>
            <person name="Yu H."/>
            <person name="Li Y."/>
            <person name="Xu H."/>
            <person name="Wei S."/>
            <person name="He X."/>
            <person name="Fang L."/>
            <person name="Zhang Z."/>
            <person name="Zhang Y."/>
            <person name="Huang X."/>
            <person name="Su Z."/>
            <person name="Tong W."/>
            <person name="Li J."/>
            <person name="Tong Z."/>
            <person name="Li S."/>
            <person name="Ye J."/>
            <person name="Wang L."/>
            <person name="Fang L."/>
            <person name="Lei T."/>
            <person name="Chen C."/>
            <person name="Chen H."/>
            <person name="Xu Z."/>
            <person name="Li H."/>
            <person name="Huang H."/>
            <person name="Zhang F."/>
            <person name="Xu H."/>
            <person name="Li N."/>
            <person name="Zhao C."/>
            <person name="Li S."/>
            <person name="Dong L."/>
            <person name="Huang Y."/>
            <person name="Li L."/>
            <person name="Xi Y."/>
            <person name="Qi Q."/>
            <person name="Li W."/>
            <person name="Zhang B."/>
            <person name="Hu W."/>
            <person name="Zhang Y."/>
            <person name="Tian X."/>
            <person name="Jiao Y."/>
            <person name="Liang X."/>
            <person name="Jin J."/>
            <person name="Gao L."/>
            <person name="Zheng W."/>
            <person name="Hao B."/>
            <person name="Liu S."/>
            <person name="Wang W."/>
            <person name="Yuan L."/>
            <person name="Cao M."/>
            <person name="McDermott J."/>
            <person name="Samudrala R."/>
            <person name="Wang J."/>
            <person name="Wong G.K."/>
            <person name="Yang H."/>
        </authorList>
    </citation>
    <scope>NUCLEOTIDE SEQUENCE [LARGE SCALE GENOMIC DNA]</scope>
    <source>
        <strain evidence="2">cv. 93-11</strain>
    </source>
</reference>
<accession>B8B8Y2</accession>
<dbReference type="EMBL" id="CM000133">
    <property type="protein sequence ID" value="EEC83220.1"/>
    <property type="molecule type" value="Genomic_DNA"/>
</dbReference>
<name>B8B8Y2_ORYSI</name>
<evidence type="ECO:0000313" key="1">
    <source>
        <dbReference type="EMBL" id="EEC83220.1"/>
    </source>
</evidence>
<dbReference type="Gramene" id="BGIOSGA027330-TA">
    <property type="protein sequence ID" value="BGIOSGA027330-PA"/>
    <property type="gene ID" value="BGIOSGA027330"/>
</dbReference>
<keyword evidence="2" id="KW-1185">Reference proteome</keyword>
<sequence length="177" mass="18188">MATTTAGSGGAALGNGCGDNDGGRRIWHHHPWEGRIRALGSSCGNDNGGWRGWWIQPAGSGSGAVLRRVGSATLGSGCSDDYDKLRIQWRHPWEGRIRRPGSCCGDDDGGQRQRWRAARAADPAVPPLGAVAATVTTGGDPAAPPLGVASAMMPVAANSGDLMFRSAASLGFGVLVV</sequence>
<dbReference type="AlphaFoldDB" id="B8B8Y2"/>
<organism evidence="1 2">
    <name type="scientific">Oryza sativa subsp. indica</name>
    <name type="common">Rice</name>
    <dbReference type="NCBI Taxonomy" id="39946"/>
    <lineage>
        <taxon>Eukaryota</taxon>
        <taxon>Viridiplantae</taxon>
        <taxon>Streptophyta</taxon>
        <taxon>Embryophyta</taxon>
        <taxon>Tracheophyta</taxon>
        <taxon>Spermatophyta</taxon>
        <taxon>Magnoliopsida</taxon>
        <taxon>Liliopsida</taxon>
        <taxon>Poales</taxon>
        <taxon>Poaceae</taxon>
        <taxon>BOP clade</taxon>
        <taxon>Oryzoideae</taxon>
        <taxon>Oryzeae</taxon>
        <taxon>Oryzinae</taxon>
        <taxon>Oryza</taxon>
        <taxon>Oryza sativa</taxon>
    </lineage>
</organism>
<proteinExistence type="predicted"/>
<gene>
    <name evidence="1" type="ORF">OsI_28500</name>
</gene>
<dbReference type="HOGENOM" id="CLU_1520281_0_0_1"/>